<evidence type="ECO:0000313" key="3">
    <source>
        <dbReference type="EMBL" id="EEC04587.1"/>
    </source>
</evidence>
<evidence type="ECO:0000313" key="4">
    <source>
        <dbReference type="EnsemblMetazoa" id="ISCW003415-PA"/>
    </source>
</evidence>
<dbReference type="PaxDb" id="6945-B7PDB5"/>
<proteinExistence type="predicted"/>
<dbReference type="VEuPathDB" id="VectorBase:ISCI003415"/>
<evidence type="ECO:0000313" key="5">
    <source>
        <dbReference type="Proteomes" id="UP000001555"/>
    </source>
</evidence>
<keyword evidence="5" id="KW-1185">Reference proteome</keyword>
<evidence type="ECO:0008006" key="6">
    <source>
        <dbReference type="Google" id="ProtNLM"/>
    </source>
</evidence>
<feature type="region of interest" description="Disordered" evidence="1">
    <location>
        <begin position="23"/>
        <end position="94"/>
    </location>
</feature>
<dbReference type="InParanoid" id="B7PDB5"/>
<dbReference type="AlphaFoldDB" id="B7PDB5"/>
<dbReference type="Proteomes" id="UP000001555">
    <property type="component" value="Unassembled WGS sequence"/>
</dbReference>
<gene>
    <name evidence="3" type="ORF">IscW_ISCW003415</name>
</gene>
<evidence type="ECO:0000256" key="2">
    <source>
        <dbReference type="SAM" id="SignalP"/>
    </source>
</evidence>
<organism>
    <name type="scientific">Ixodes scapularis</name>
    <name type="common">Black-legged tick</name>
    <name type="synonym">Deer tick</name>
    <dbReference type="NCBI Taxonomy" id="6945"/>
    <lineage>
        <taxon>Eukaryota</taxon>
        <taxon>Metazoa</taxon>
        <taxon>Ecdysozoa</taxon>
        <taxon>Arthropoda</taxon>
        <taxon>Chelicerata</taxon>
        <taxon>Arachnida</taxon>
        <taxon>Acari</taxon>
        <taxon>Parasitiformes</taxon>
        <taxon>Ixodida</taxon>
        <taxon>Ixodoidea</taxon>
        <taxon>Ixodidae</taxon>
        <taxon>Ixodinae</taxon>
        <taxon>Ixodes</taxon>
    </lineage>
</organism>
<sequence>MTTQPVLKCFVCFRFLSDVTAGAGESTTSCQPRAPHSKHGPKLPADWQEAKPVGNDAQSCRSSKLKNASNSGQRVASRPAPPSNYIQTVHIPTV</sequence>
<dbReference type="EnsemblMetazoa" id="ISCW003415-RA">
    <property type="protein sequence ID" value="ISCW003415-PA"/>
    <property type="gene ID" value="ISCW003415"/>
</dbReference>
<dbReference type="VEuPathDB" id="VectorBase:ISCW003415"/>
<feature type="signal peptide" evidence="2">
    <location>
        <begin position="1"/>
        <end position="21"/>
    </location>
</feature>
<dbReference type="EMBL" id="ABJB010519367">
    <property type="status" value="NOT_ANNOTATED_CDS"/>
    <property type="molecule type" value="Genomic_DNA"/>
</dbReference>
<name>B7PDB5_IXOSC</name>
<evidence type="ECO:0000256" key="1">
    <source>
        <dbReference type="SAM" id="MobiDB-lite"/>
    </source>
</evidence>
<reference evidence="3 5" key="1">
    <citation type="submission" date="2008-03" db="EMBL/GenBank/DDBJ databases">
        <title>Annotation of Ixodes scapularis.</title>
        <authorList>
            <consortium name="Ixodes scapularis Genome Project Consortium"/>
            <person name="Caler E."/>
            <person name="Hannick L.I."/>
            <person name="Bidwell S."/>
            <person name="Joardar V."/>
            <person name="Thiagarajan M."/>
            <person name="Amedeo P."/>
            <person name="Galinsky K.J."/>
            <person name="Schobel S."/>
            <person name="Inman J."/>
            <person name="Hostetler J."/>
            <person name="Miller J."/>
            <person name="Hammond M."/>
            <person name="Megy K."/>
            <person name="Lawson D."/>
            <person name="Kodira C."/>
            <person name="Sutton G."/>
            <person name="Meyer J."/>
            <person name="Hill C.A."/>
            <person name="Birren B."/>
            <person name="Nene V."/>
            <person name="Collins F."/>
            <person name="Alarcon-Chaidez F."/>
            <person name="Wikel S."/>
            <person name="Strausberg R."/>
        </authorList>
    </citation>
    <scope>NUCLEOTIDE SEQUENCE [LARGE SCALE GENOMIC DNA]</scope>
    <source>
        <strain evidence="5">Wikel</strain>
        <strain evidence="3">Wikel colony</strain>
    </source>
</reference>
<dbReference type="HOGENOM" id="CLU_2388634_0_0_1"/>
<dbReference type="EMBL" id="ABJB010809290">
    <property type="status" value="NOT_ANNOTATED_CDS"/>
    <property type="molecule type" value="Genomic_DNA"/>
</dbReference>
<keyword evidence="2" id="KW-0732">Signal</keyword>
<dbReference type="EMBL" id="DS689119">
    <property type="protein sequence ID" value="EEC04587.1"/>
    <property type="molecule type" value="Genomic_DNA"/>
</dbReference>
<protein>
    <recommendedName>
        <fullName evidence="6">Secreted protein</fullName>
    </recommendedName>
</protein>
<feature type="compositionally biased region" description="Polar residues" evidence="1">
    <location>
        <begin position="56"/>
        <end position="74"/>
    </location>
</feature>
<reference evidence="4" key="2">
    <citation type="submission" date="2020-05" db="UniProtKB">
        <authorList>
            <consortium name="EnsemblMetazoa"/>
        </authorList>
    </citation>
    <scope>IDENTIFICATION</scope>
    <source>
        <strain evidence="4">wikel</strain>
    </source>
</reference>
<accession>B7PDB5</accession>
<feature type="chain" id="PRO_5014567988" description="Secreted protein" evidence="2">
    <location>
        <begin position="22"/>
        <end position="94"/>
    </location>
</feature>